<dbReference type="PANTHER" id="PTHR39477:SF1">
    <property type="entry name" value="BETA-FLANKING PROTEIN"/>
    <property type="match status" value="1"/>
</dbReference>
<dbReference type="Pfam" id="PF24845">
    <property type="entry name" value="DUF7721"/>
    <property type="match status" value="1"/>
</dbReference>
<feature type="domain" description="DUF7721" evidence="1">
    <location>
        <begin position="48"/>
        <end position="128"/>
    </location>
</feature>
<dbReference type="PANTHER" id="PTHR39477">
    <property type="entry name" value="CHROMOSOME 8, WHOLE GENOME SHOTGUN SEQUENCE"/>
    <property type="match status" value="1"/>
</dbReference>
<dbReference type="AlphaFoldDB" id="A0A0L6V3R0"/>
<dbReference type="Proteomes" id="UP000037035">
    <property type="component" value="Unassembled WGS sequence"/>
</dbReference>
<dbReference type="OrthoDB" id="2290255at2759"/>
<reference evidence="2 3" key="1">
    <citation type="submission" date="2015-08" db="EMBL/GenBank/DDBJ databases">
        <title>Next Generation Sequencing and Analysis of the Genome of Puccinia sorghi L Schw, the Causal Agent of Maize Common Rust.</title>
        <authorList>
            <person name="Rochi L."/>
            <person name="Burguener G."/>
            <person name="Darino M."/>
            <person name="Turjanski A."/>
            <person name="Kreff E."/>
            <person name="Dieguez M.J."/>
            <person name="Sacco F."/>
        </authorList>
    </citation>
    <scope>NUCLEOTIDE SEQUENCE [LARGE SCALE GENOMIC DNA]</scope>
    <source>
        <strain evidence="2 3">RO10H11247</strain>
    </source>
</reference>
<dbReference type="InterPro" id="IPR056138">
    <property type="entry name" value="DUF7721"/>
</dbReference>
<name>A0A0L6V3R0_9BASI</name>
<sequence length="251" mass="26834">MDVTMILAQQSYKRPDSPRRGNTVGSGVYHDRLAALQQTHPDGNRKIDLERAAAYASGSAGDMYSGVFKNAVTYMQQAQRSADGEDEVDEEQAIEAHQWLYHHHQAARSLDARSIGAAAAIQAYNQFLIHGGPPSRPSNIHLDSQSQVIGMAMAEAVRLFDSTAGGTAGSQQDAVNASGSTAIKASRPILFLATNHTSACTHFSFLILAKQLITRTQQMSGKAVVASNGGGTGSLARWIKKICAHASRRTG</sequence>
<dbReference type="VEuPathDB" id="FungiDB:VP01_2856g5"/>
<comment type="caution">
    <text evidence="2">The sequence shown here is derived from an EMBL/GenBank/DDBJ whole genome shotgun (WGS) entry which is preliminary data.</text>
</comment>
<dbReference type="STRING" id="27349.A0A0L6V3R0"/>
<proteinExistence type="predicted"/>
<evidence type="ECO:0000313" key="2">
    <source>
        <dbReference type="EMBL" id="KNZ54785.1"/>
    </source>
</evidence>
<protein>
    <recommendedName>
        <fullName evidence="1">DUF7721 domain-containing protein</fullName>
    </recommendedName>
</protein>
<evidence type="ECO:0000313" key="3">
    <source>
        <dbReference type="Proteomes" id="UP000037035"/>
    </source>
</evidence>
<organism evidence="2 3">
    <name type="scientific">Puccinia sorghi</name>
    <dbReference type="NCBI Taxonomy" id="27349"/>
    <lineage>
        <taxon>Eukaryota</taxon>
        <taxon>Fungi</taxon>
        <taxon>Dikarya</taxon>
        <taxon>Basidiomycota</taxon>
        <taxon>Pucciniomycotina</taxon>
        <taxon>Pucciniomycetes</taxon>
        <taxon>Pucciniales</taxon>
        <taxon>Pucciniaceae</taxon>
        <taxon>Puccinia</taxon>
    </lineage>
</organism>
<gene>
    <name evidence="2" type="ORF">VP01_2856g5</name>
</gene>
<dbReference type="EMBL" id="LAVV01007786">
    <property type="protein sequence ID" value="KNZ54785.1"/>
    <property type="molecule type" value="Genomic_DNA"/>
</dbReference>
<evidence type="ECO:0000259" key="1">
    <source>
        <dbReference type="Pfam" id="PF24845"/>
    </source>
</evidence>
<keyword evidence="3" id="KW-1185">Reference proteome</keyword>
<accession>A0A0L6V3R0</accession>